<protein>
    <submittedName>
        <fullName evidence="2">Membrane protein</fullName>
    </submittedName>
</protein>
<organism evidence="2 3">
    <name type="scientific">Planobispora rosea</name>
    <dbReference type="NCBI Taxonomy" id="35762"/>
    <lineage>
        <taxon>Bacteria</taxon>
        <taxon>Bacillati</taxon>
        <taxon>Actinomycetota</taxon>
        <taxon>Actinomycetes</taxon>
        <taxon>Streptosporangiales</taxon>
        <taxon>Streptosporangiaceae</taxon>
        <taxon>Planobispora</taxon>
    </lineage>
</organism>
<reference evidence="2" key="1">
    <citation type="submission" date="2021-01" db="EMBL/GenBank/DDBJ databases">
        <title>Whole genome shotgun sequence of Planobispora rosea NBRC 15558.</title>
        <authorList>
            <person name="Komaki H."/>
            <person name="Tamura T."/>
        </authorList>
    </citation>
    <scope>NUCLEOTIDE SEQUENCE</scope>
    <source>
        <strain evidence="2">NBRC 15558</strain>
    </source>
</reference>
<dbReference type="OrthoDB" id="5966662at2"/>
<dbReference type="Pfam" id="PF10825">
    <property type="entry name" value="DUF2752"/>
    <property type="match status" value="1"/>
</dbReference>
<name>A0A8J3RXU9_PLARO</name>
<dbReference type="AlphaFoldDB" id="A0A8J3RXU9"/>
<feature type="transmembrane region" description="Helical" evidence="1">
    <location>
        <begin position="20"/>
        <end position="42"/>
    </location>
</feature>
<evidence type="ECO:0000313" key="2">
    <source>
        <dbReference type="EMBL" id="GIH82630.1"/>
    </source>
</evidence>
<dbReference type="EMBL" id="BOOI01000009">
    <property type="protein sequence ID" value="GIH82630.1"/>
    <property type="molecule type" value="Genomic_DNA"/>
</dbReference>
<dbReference type="RefSeq" id="WP_068922749.1">
    <property type="nucleotide sequence ID" value="NZ_BOOI01000009.1"/>
</dbReference>
<keyword evidence="1" id="KW-1133">Transmembrane helix</keyword>
<accession>A0A8J3RXU9</accession>
<keyword evidence="3" id="KW-1185">Reference proteome</keyword>
<feature type="transmembrane region" description="Helical" evidence="1">
    <location>
        <begin position="54"/>
        <end position="76"/>
    </location>
</feature>
<feature type="transmembrane region" description="Helical" evidence="1">
    <location>
        <begin position="125"/>
        <end position="143"/>
    </location>
</feature>
<proteinExistence type="predicted"/>
<keyword evidence="1" id="KW-0812">Transmembrane</keyword>
<dbReference type="InterPro" id="IPR021215">
    <property type="entry name" value="DUF2752"/>
</dbReference>
<sequence>MTGGGPAGPGGAVAGRSRRWAPLAPLGVALAAGAGVAFVAAVDPNEPGHYPSCPFLVLTGLYCPGCGGLRAVYALAHGDPVAAFGLNPFLVLALPFALLLWGRWAVRSWLSRRGGPVPGSGIRPVYPWVLLGLMIAFWIARNLPSGEFLAP</sequence>
<evidence type="ECO:0000256" key="1">
    <source>
        <dbReference type="SAM" id="Phobius"/>
    </source>
</evidence>
<keyword evidence="1" id="KW-0472">Membrane</keyword>
<dbReference type="Proteomes" id="UP000655044">
    <property type="component" value="Unassembled WGS sequence"/>
</dbReference>
<comment type="caution">
    <text evidence="2">The sequence shown here is derived from an EMBL/GenBank/DDBJ whole genome shotgun (WGS) entry which is preliminary data.</text>
</comment>
<feature type="transmembrane region" description="Helical" evidence="1">
    <location>
        <begin position="82"/>
        <end position="104"/>
    </location>
</feature>
<evidence type="ECO:0000313" key="3">
    <source>
        <dbReference type="Proteomes" id="UP000655044"/>
    </source>
</evidence>
<gene>
    <name evidence="2" type="ORF">Pro02_10380</name>
</gene>